<dbReference type="RefSeq" id="WP_119438791.1">
    <property type="nucleotide sequence ID" value="NZ_QWGR01000008.1"/>
</dbReference>
<name>A0A399SZH8_9BACT</name>
<organism evidence="2 3">
    <name type="scientific">Maribellus luteus</name>
    <dbReference type="NCBI Taxonomy" id="2305463"/>
    <lineage>
        <taxon>Bacteria</taxon>
        <taxon>Pseudomonadati</taxon>
        <taxon>Bacteroidota</taxon>
        <taxon>Bacteroidia</taxon>
        <taxon>Marinilabiliales</taxon>
        <taxon>Prolixibacteraceae</taxon>
        <taxon>Maribellus</taxon>
    </lineage>
</organism>
<evidence type="ECO:0000313" key="2">
    <source>
        <dbReference type="EMBL" id="RIJ47431.1"/>
    </source>
</evidence>
<keyword evidence="1" id="KW-0812">Transmembrane</keyword>
<dbReference type="OrthoDB" id="9813911at2"/>
<reference evidence="2 3" key="1">
    <citation type="submission" date="2018-08" db="EMBL/GenBank/DDBJ databases">
        <title>Pallidiluteibacterium maritimus gen. nov., sp. nov., isolated from coastal sediment.</title>
        <authorList>
            <person name="Zhou L.Y."/>
        </authorList>
    </citation>
    <scope>NUCLEOTIDE SEQUENCE [LARGE SCALE GENOMIC DNA]</scope>
    <source>
        <strain evidence="2 3">XSD2</strain>
    </source>
</reference>
<dbReference type="EMBL" id="QWGR01000008">
    <property type="protein sequence ID" value="RIJ47431.1"/>
    <property type="molecule type" value="Genomic_DNA"/>
</dbReference>
<dbReference type="AlphaFoldDB" id="A0A399SZH8"/>
<keyword evidence="1" id="KW-1133">Transmembrane helix</keyword>
<dbReference type="InterPro" id="IPR025356">
    <property type="entry name" value="DUF4260"/>
</dbReference>
<keyword evidence="3" id="KW-1185">Reference proteome</keyword>
<evidence type="ECO:0000313" key="3">
    <source>
        <dbReference type="Proteomes" id="UP000265926"/>
    </source>
</evidence>
<sequence>MMIFLKIEEISMLFLSFYVSLLLGYEWWLFILFLFTPDISMFGYLLGKKIGAAIYNIFHYKFLAVFIGIIGFAISIKELAFAGAILFGHSSFDRLFGYGLKYSEGFNFTHLGAIGNKNNENRNN</sequence>
<feature type="transmembrane region" description="Helical" evidence="1">
    <location>
        <begin position="12"/>
        <end position="35"/>
    </location>
</feature>
<keyword evidence="1" id="KW-0472">Membrane</keyword>
<gene>
    <name evidence="2" type="ORF">D1614_15085</name>
</gene>
<dbReference type="Proteomes" id="UP000265926">
    <property type="component" value="Unassembled WGS sequence"/>
</dbReference>
<evidence type="ECO:0000256" key="1">
    <source>
        <dbReference type="SAM" id="Phobius"/>
    </source>
</evidence>
<proteinExistence type="predicted"/>
<accession>A0A399SZH8</accession>
<protein>
    <submittedName>
        <fullName evidence="2">DUF4260 family protein</fullName>
    </submittedName>
</protein>
<comment type="caution">
    <text evidence="2">The sequence shown here is derived from an EMBL/GenBank/DDBJ whole genome shotgun (WGS) entry which is preliminary data.</text>
</comment>
<dbReference type="Pfam" id="PF14079">
    <property type="entry name" value="DUF4260"/>
    <property type="match status" value="1"/>
</dbReference>